<keyword evidence="1" id="KW-0472">Membrane</keyword>
<dbReference type="GO" id="GO:0004175">
    <property type="term" value="F:endopeptidase activity"/>
    <property type="evidence" value="ECO:0007669"/>
    <property type="project" value="UniProtKB-ARBA"/>
</dbReference>
<organism evidence="3 4">
    <name type="scientific">Catenuloplanes indicus</name>
    <dbReference type="NCBI Taxonomy" id="137267"/>
    <lineage>
        <taxon>Bacteria</taxon>
        <taxon>Bacillati</taxon>
        <taxon>Actinomycetota</taxon>
        <taxon>Actinomycetes</taxon>
        <taxon>Micromonosporales</taxon>
        <taxon>Micromonosporaceae</taxon>
        <taxon>Catenuloplanes</taxon>
    </lineage>
</organism>
<dbReference type="Pfam" id="PF02517">
    <property type="entry name" value="Rce1-like"/>
    <property type="match status" value="1"/>
</dbReference>
<feature type="transmembrane region" description="Helical" evidence="1">
    <location>
        <begin position="205"/>
        <end position="223"/>
    </location>
</feature>
<gene>
    <name evidence="3" type="ORF">J2S42_004297</name>
</gene>
<comment type="caution">
    <text evidence="3">The sequence shown here is derived from an EMBL/GenBank/DDBJ whole genome shotgun (WGS) entry which is preliminary data.</text>
</comment>
<keyword evidence="4" id="KW-1185">Reference proteome</keyword>
<evidence type="ECO:0000313" key="4">
    <source>
        <dbReference type="Proteomes" id="UP001240236"/>
    </source>
</evidence>
<dbReference type="AlphaFoldDB" id="A0AAE3W0W3"/>
<keyword evidence="1" id="KW-0812">Transmembrane</keyword>
<evidence type="ECO:0000256" key="1">
    <source>
        <dbReference type="SAM" id="Phobius"/>
    </source>
</evidence>
<dbReference type="GO" id="GO:0006508">
    <property type="term" value="P:proteolysis"/>
    <property type="evidence" value="ECO:0007669"/>
    <property type="project" value="UniProtKB-KW"/>
</dbReference>
<feature type="transmembrane region" description="Helical" evidence="1">
    <location>
        <begin position="20"/>
        <end position="42"/>
    </location>
</feature>
<keyword evidence="1" id="KW-1133">Transmembrane helix</keyword>
<proteinExistence type="predicted"/>
<sequence length="256" mass="27841">MTALLDAPDGLAHRDRTLRFELLIVFGLSLGQSAVFSLVNIVGRLTASTPLSAQTSTLNPAASDRPYLDLTLQLLRIFFALMPVALALHLLARDRAAGMGLDFRRPFFDLGSGSALAAGIGLPGLGLYLVARELGLNTTVVASALNDVWWTVPVLVLAAAKNAVLEEVLVVGYLMRRLEHLRWRVPAIILTSSVLRGSYHLYQGFGGFIGNIVMGVVFCLFHLRFKRVMPLIVAHTILDIVAFVGYALLAPHVSWL</sequence>
<keyword evidence="3" id="KW-0645">Protease</keyword>
<keyword evidence="3" id="KW-0378">Hydrolase</keyword>
<name>A0AAE3W0W3_9ACTN</name>
<accession>A0AAE3W0W3</accession>
<feature type="transmembrane region" description="Helical" evidence="1">
    <location>
        <begin position="113"/>
        <end position="131"/>
    </location>
</feature>
<evidence type="ECO:0000259" key="2">
    <source>
        <dbReference type="Pfam" id="PF02517"/>
    </source>
</evidence>
<dbReference type="RefSeq" id="WP_307241787.1">
    <property type="nucleotide sequence ID" value="NZ_JAUSUZ010000001.1"/>
</dbReference>
<feature type="domain" description="CAAX prenyl protease 2/Lysostaphin resistance protein A-like" evidence="2">
    <location>
        <begin position="149"/>
        <end position="240"/>
    </location>
</feature>
<feature type="transmembrane region" description="Helical" evidence="1">
    <location>
        <begin position="74"/>
        <end position="92"/>
    </location>
</feature>
<dbReference type="Proteomes" id="UP001240236">
    <property type="component" value="Unassembled WGS sequence"/>
</dbReference>
<dbReference type="InterPro" id="IPR003675">
    <property type="entry name" value="Rce1/LyrA-like_dom"/>
</dbReference>
<evidence type="ECO:0000313" key="3">
    <source>
        <dbReference type="EMBL" id="MDQ0367628.1"/>
    </source>
</evidence>
<dbReference type="GO" id="GO:0080120">
    <property type="term" value="P:CAAX-box protein maturation"/>
    <property type="evidence" value="ECO:0007669"/>
    <property type="project" value="UniProtKB-ARBA"/>
</dbReference>
<feature type="transmembrane region" description="Helical" evidence="1">
    <location>
        <begin position="230"/>
        <end position="249"/>
    </location>
</feature>
<protein>
    <submittedName>
        <fullName evidence="3">Membrane protease YdiL (CAAX protease family)</fullName>
    </submittedName>
</protein>
<reference evidence="3 4" key="1">
    <citation type="submission" date="2023-07" db="EMBL/GenBank/DDBJ databases">
        <title>Sequencing the genomes of 1000 actinobacteria strains.</title>
        <authorList>
            <person name="Klenk H.-P."/>
        </authorList>
    </citation>
    <scope>NUCLEOTIDE SEQUENCE [LARGE SCALE GENOMIC DNA]</scope>
    <source>
        <strain evidence="3 4">DSM 44709</strain>
    </source>
</reference>
<dbReference type="EMBL" id="JAUSUZ010000001">
    <property type="protein sequence ID" value="MDQ0367628.1"/>
    <property type="molecule type" value="Genomic_DNA"/>
</dbReference>